<feature type="signal peptide" evidence="12">
    <location>
        <begin position="1"/>
        <end position="24"/>
    </location>
</feature>
<dbReference type="GO" id="GO:0036374">
    <property type="term" value="F:glutathione hydrolase activity"/>
    <property type="evidence" value="ECO:0007669"/>
    <property type="project" value="UniProtKB-UniRule"/>
</dbReference>
<keyword evidence="7 11" id="KW-0012">Acyltransferase</keyword>
<gene>
    <name evidence="13" type="ORF">OM33_10570</name>
</gene>
<dbReference type="EC" id="3.4.19.13" evidence="11"/>
<dbReference type="PANTHER" id="PTHR43199:SF1">
    <property type="entry name" value="GLUTATHIONE HYDROLASE PROENZYME"/>
    <property type="match status" value="1"/>
</dbReference>
<dbReference type="PANTHER" id="PTHR43199">
    <property type="entry name" value="GLUTATHIONE HYDROLASE"/>
    <property type="match status" value="1"/>
</dbReference>
<evidence type="ECO:0000256" key="8">
    <source>
        <dbReference type="ARBA" id="ARBA00047417"/>
    </source>
</evidence>
<evidence type="ECO:0000256" key="7">
    <source>
        <dbReference type="ARBA" id="ARBA00023315"/>
    </source>
</evidence>
<evidence type="ECO:0000256" key="5">
    <source>
        <dbReference type="ARBA" id="ARBA00022801"/>
    </source>
</evidence>
<keyword evidence="5 11" id="KW-0378">Hydrolase</keyword>
<comment type="catalytic activity">
    <reaction evidence="8 11">
        <text>an N-terminal (5-L-glutamyl)-[peptide] + an alpha-amino acid = 5-L-glutamyl amino acid + an N-terminal L-alpha-aminoacyl-[peptide]</text>
        <dbReference type="Rhea" id="RHEA:23904"/>
        <dbReference type="Rhea" id="RHEA-COMP:9780"/>
        <dbReference type="Rhea" id="RHEA-COMP:9795"/>
        <dbReference type="ChEBI" id="CHEBI:77644"/>
        <dbReference type="ChEBI" id="CHEBI:78597"/>
        <dbReference type="ChEBI" id="CHEBI:78599"/>
        <dbReference type="ChEBI" id="CHEBI:78608"/>
        <dbReference type="EC" id="2.3.2.2"/>
    </reaction>
</comment>
<dbReference type="EC" id="2.3.2.2" evidence="11"/>
<dbReference type="AlphaFoldDB" id="A0A0A7EG64"/>
<dbReference type="InterPro" id="IPR043137">
    <property type="entry name" value="GGT_ssub_C"/>
</dbReference>
<evidence type="ECO:0000256" key="4">
    <source>
        <dbReference type="ARBA" id="ARBA00022679"/>
    </source>
</evidence>
<comment type="PTM">
    <text evidence="11">Cleaved by autocatalysis into a large and a small subunit.</text>
</comment>
<comment type="subunit">
    <text evidence="11">This enzyme consists of two polypeptide chains, which are synthesized in precursor form from a single polypeptide.</text>
</comment>
<feature type="binding site" evidence="10">
    <location>
        <position position="113"/>
    </location>
    <ligand>
        <name>L-glutamate</name>
        <dbReference type="ChEBI" id="CHEBI:29985"/>
    </ligand>
</feature>
<dbReference type="InterPro" id="IPR051792">
    <property type="entry name" value="GGT_bact"/>
</dbReference>
<evidence type="ECO:0000313" key="13">
    <source>
        <dbReference type="EMBL" id="AIY65548.1"/>
    </source>
</evidence>
<evidence type="ECO:0000256" key="9">
    <source>
        <dbReference type="PIRSR" id="PIRSR600101-1"/>
    </source>
</evidence>
<evidence type="ECO:0000256" key="1">
    <source>
        <dbReference type="ARBA" id="ARBA00001049"/>
    </source>
</evidence>
<dbReference type="InterPro" id="IPR000101">
    <property type="entry name" value="GGT_peptidase"/>
</dbReference>
<evidence type="ECO:0000256" key="12">
    <source>
        <dbReference type="SAM" id="SignalP"/>
    </source>
</evidence>
<dbReference type="Gene3D" id="1.10.246.130">
    <property type="match status" value="1"/>
</dbReference>
<evidence type="ECO:0000313" key="14">
    <source>
        <dbReference type="Proteomes" id="UP000030341"/>
    </source>
</evidence>
<feature type="binding site" evidence="10">
    <location>
        <position position="486"/>
    </location>
    <ligand>
        <name>L-glutamate</name>
        <dbReference type="ChEBI" id="CHEBI:29985"/>
    </ligand>
</feature>
<dbReference type="GO" id="GO:0006750">
    <property type="term" value="P:glutathione biosynthetic process"/>
    <property type="evidence" value="ECO:0007669"/>
    <property type="project" value="UniProtKB-KW"/>
</dbReference>
<feature type="active site" description="Nucleophile" evidence="9">
    <location>
        <position position="399"/>
    </location>
</feature>
<dbReference type="Gene3D" id="3.60.20.40">
    <property type="match status" value="1"/>
</dbReference>
<dbReference type="eggNOG" id="COG0405">
    <property type="taxonomic scope" value="Bacteria"/>
</dbReference>
<proteinExistence type="inferred from homology"/>
<name>A0A0A7EG64_9GAMM</name>
<dbReference type="InterPro" id="IPR043138">
    <property type="entry name" value="GGT_lsub"/>
</dbReference>
<comment type="similarity">
    <text evidence="3 11">Belongs to the gamma-glutamyltransferase family.</text>
</comment>
<dbReference type="SUPFAM" id="SSF56235">
    <property type="entry name" value="N-terminal nucleophile aminohydrolases (Ntn hydrolases)"/>
    <property type="match status" value="1"/>
</dbReference>
<evidence type="ECO:0000256" key="6">
    <source>
        <dbReference type="ARBA" id="ARBA00023145"/>
    </source>
</evidence>
<dbReference type="OrthoDB" id="5297205at2"/>
<dbReference type="RefSeq" id="WP_038641536.1">
    <property type="nucleotide sequence ID" value="NZ_CP009888.1"/>
</dbReference>
<accession>A0A0A7EG64</accession>
<evidence type="ECO:0000256" key="2">
    <source>
        <dbReference type="ARBA" id="ARBA00001089"/>
    </source>
</evidence>
<evidence type="ECO:0000256" key="3">
    <source>
        <dbReference type="ARBA" id="ARBA00009381"/>
    </source>
</evidence>
<dbReference type="PRINTS" id="PR01210">
    <property type="entry name" value="GGTRANSPTASE"/>
</dbReference>
<dbReference type="GO" id="GO:0103068">
    <property type="term" value="F:leukotriene C4 gamma-glutamyl transferase activity"/>
    <property type="evidence" value="ECO:0007669"/>
    <property type="project" value="UniProtKB-EC"/>
</dbReference>
<keyword evidence="11" id="KW-0317">Glutathione biosynthesis</keyword>
<dbReference type="GO" id="GO:0006751">
    <property type="term" value="P:glutathione catabolic process"/>
    <property type="evidence" value="ECO:0007669"/>
    <property type="project" value="UniProtKB-UniRule"/>
</dbReference>
<dbReference type="UniPathway" id="UPA00204"/>
<feature type="binding site" evidence="10">
    <location>
        <begin position="463"/>
        <end position="464"/>
    </location>
    <ligand>
        <name>L-glutamate</name>
        <dbReference type="ChEBI" id="CHEBI:29985"/>
    </ligand>
</feature>
<dbReference type="Pfam" id="PF01019">
    <property type="entry name" value="G_glu_transpept"/>
    <property type="match status" value="1"/>
</dbReference>
<keyword evidence="6 11" id="KW-0865">Zymogen</keyword>
<keyword evidence="12" id="KW-0732">Signal</keyword>
<feature type="chain" id="PRO_5002027957" description="Glutathione hydrolase proenzyme" evidence="12">
    <location>
        <begin position="25"/>
        <end position="579"/>
    </location>
</feature>
<sequence>MKKLKQTLSRVILASSLVSINSFATIVGEPEASTGLTEKQQVVANKYMVSAANSYAVKAGAAVLAKGGSAVDAAIAVQLVLTLVEPQSSGIGGGLFLMHYDKSAQHLTSFDGRETAPAKATESLFLDENGKPIRWIEAVVGGRSVGVPGAFAALHQAHTRYGKLPWNELFVDAIELSENGFVVSPRLEKLVSLKINPGVALIDDTKAYFMPNGEALKAGSVKKNPKLAALYRKVAKQGVNAFYQGENAKQLVNAVKTSAIAPGHLSYDDLINYRSIERKPVCAPYKAYKVCSMAPPSSGGITVLQIMALLEHSNAPLQQHWDTDSAHAFTQASRLAFADRDFYIADPDFVDVPTQNMINPSYLKARSSLIKNTDMGTALPGDFSKDWSDTQVNYEQPNTSHVSIVDSHGNAVSMTTSIEMGFGSGLMVNGYLLNNQLTDFTFNPKRDDKLVANRVEPNKRPRSSMSPVMVFNQDGSLKLVIGSPGGSRIINYVAKALVGVLDFGLSPQQAIELANITNRNRVTTLEKGSDIEHLKPALEAKGHTVVIRDLNSGIHAVMVEGDKLLGAADPRREGVAIGE</sequence>
<comment type="catalytic activity">
    <reaction evidence="1 11">
        <text>an S-substituted glutathione + H2O = an S-substituted L-cysteinylglycine + L-glutamate</text>
        <dbReference type="Rhea" id="RHEA:59468"/>
        <dbReference type="ChEBI" id="CHEBI:15377"/>
        <dbReference type="ChEBI" id="CHEBI:29985"/>
        <dbReference type="ChEBI" id="CHEBI:90779"/>
        <dbReference type="ChEBI" id="CHEBI:143103"/>
        <dbReference type="EC" id="3.4.19.13"/>
    </reaction>
</comment>
<protein>
    <recommendedName>
        <fullName evidence="11">Glutathione hydrolase proenzyme</fullName>
        <ecNumber evidence="11">2.3.2.2</ecNumber>
        <ecNumber evidence="11">3.4.19.13</ecNumber>
    </recommendedName>
    <component>
        <recommendedName>
            <fullName evidence="11">Glutathione hydrolase large chain</fullName>
        </recommendedName>
    </component>
    <component>
        <recommendedName>
            <fullName evidence="11">Glutathione hydrolase small chain</fullName>
        </recommendedName>
    </component>
</protein>
<dbReference type="HOGENOM" id="CLU_014813_0_1_6"/>
<keyword evidence="4 11" id="KW-0808">Transferase</keyword>
<dbReference type="NCBIfam" id="TIGR00066">
    <property type="entry name" value="g_glut_trans"/>
    <property type="match status" value="1"/>
</dbReference>
<comment type="pathway">
    <text evidence="11">Sulfur metabolism; glutathione metabolism.</text>
</comment>
<evidence type="ECO:0000256" key="11">
    <source>
        <dbReference type="RuleBase" id="RU368036"/>
    </source>
</evidence>
<dbReference type="EMBL" id="CP009888">
    <property type="protein sequence ID" value="AIY65548.1"/>
    <property type="molecule type" value="Genomic_DNA"/>
</dbReference>
<reference evidence="13 14" key="1">
    <citation type="submission" date="2014-11" db="EMBL/GenBank/DDBJ databases">
        <title>Complete Genome Sequence of Pseudoalteromonas sp. Strain OCN003 Isolated from Kaneohe Bay, Oahu, Hawaii.</title>
        <authorList>
            <person name="Beurmann S."/>
            <person name="Videau P."/>
            <person name="Ushijima B."/>
            <person name="Smith A.M."/>
            <person name="Aeby G.S."/>
            <person name="Callahan S.M."/>
            <person name="Belcaid M."/>
        </authorList>
    </citation>
    <scope>NUCLEOTIDE SEQUENCE [LARGE SCALE GENOMIC DNA]</scope>
    <source>
        <strain evidence="13 14">OCN003</strain>
    </source>
</reference>
<organism evidence="13 14">
    <name type="scientific">Pseudoalteromonas piratica</name>
    <dbReference type="NCBI Taxonomy" id="1348114"/>
    <lineage>
        <taxon>Bacteria</taxon>
        <taxon>Pseudomonadati</taxon>
        <taxon>Pseudomonadota</taxon>
        <taxon>Gammaproteobacteria</taxon>
        <taxon>Alteromonadales</taxon>
        <taxon>Pseudoalteromonadaceae</taxon>
        <taxon>Pseudoalteromonas</taxon>
    </lineage>
</organism>
<dbReference type="InterPro" id="IPR029055">
    <property type="entry name" value="Ntn_hydrolases_N"/>
</dbReference>
<evidence type="ECO:0000256" key="10">
    <source>
        <dbReference type="PIRSR" id="PIRSR600101-2"/>
    </source>
</evidence>
<comment type="catalytic activity">
    <reaction evidence="2 11">
        <text>glutathione + H2O = L-cysteinylglycine + L-glutamate</text>
        <dbReference type="Rhea" id="RHEA:28807"/>
        <dbReference type="ChEBI" id="CHEBI:15377"/>
        <dbReference type="ChEBI" id="CHEBI:29985"/>
        <dbReference type="ChEBI" id="CHEBI:57925"/>
        <dbReference type="ChEBI" id="CHEBI:61694"/>
        <dbReference type="EC" id="3.4.19.13"/>
    </reaction>
</comment>
<dbReference type="KEGG" id="pseo:OM33_10570"/>
<dbReference type="Proteomes" id="UP000030341">
    <property type="component" value="Chromosome 1"/>
</dbReference>
<feature type="binding site" evidence="10">
    <location>
        <position position="439"/>
    </location>
    <ligand>
        <name>L-glutamate</name>
        <dbReference type="ChEBI" id="CHEBI:29985"/>
    </ligand>
</feature>
<dbReference type="STRING" id="1348114.OM33_10570"/>
<keyword evidence="14" id="KW-1185">Reference proteome</keyword>